<comment type="similarity">
    <text evidence="1 3">Belongs to the pirin family.</text>
</comment>
<name>A0A217ECV6_9GAMM</name>
<evidence type="ECO:0000259" key="4">
    <source>
        <dbReference type="Pfam" id="PF02678"/>
    </source>
</evidence>
<comment type="cofactor">
    <cofactor evidence="2">
        <name>Fe cation</name>
        <dbReference type="ChEBI" id="CHEBI:24875"/>
    </cofactor>
    <text evidence="2">Binds 1 Fe cation per subunit.</text>
</comment>
<dbReference type="CDD" id="cd02910">
    <property type="entry name" value="cupin_Yhhw_N"/>
    <property type="match status" value="1"/>
</dbReference>
<dbReference type="RefSeq" id="WP_088822335.1">
    <property type="nucleotide sequence ID" value="NZ_FZLN01000001.1"/>
</dbReference>
<dbReference type="AlphaFoldDB" id="A0A217ECV6"/>
<keyword evidence="7" id="KW-1185">Reference proteome</keyword>
<evidence type="ECO:0000256" key="2">
    <source>
        <dbReference type="PIRSR" id="PIRSR006232-1"/>
    </source>
</evidence>
<dbReference type="EMBL" id="FZLN01000001">
    <property type="protein sequence ID" value="SNQ28338.1"/>
    <property type="molecule type" value="Genomic_DNA"/>
</dbReference>
<evidence type="ECO:0000313" key="7">
    <source>
        <dbReference type="Proteomes" id="UP000243463"/>
    </source>
</evidence>
<feature type="binding site" evidence="2">
    <location>
        <position position="104"/>
    </location>
    <ligand>
        <name>Fe cation</name>
        <dbReference type="ChEBI" id="CHEBI:24875"/>
    </ligand>
</feature>
<feature type="binding site" evidence="2">
    <location>
        <position position="106"/>
    </location>
    <ligand>
        <name>Fe cation</name>
        <dbReference type="ChEBI" id="CHEBI:24875"/>
    </ligand>
</feature>
<dbReference type="InterPro" id="IPR003829">
    <property type="entry name" value="Pirin_N_dom"/>
</dbReference>
<feature type="binding site" evidence="2">
    <location>
        <position position="60"/>
    </location>
    <ligand>
        <name>Fe cation</name>
        <dbReference type="ChEBI" id="CHEBI:24875"/>
    </ligand>
</feature>
<protein>
    <recommendedName>
        <fullName evidence="8">Pirin N-terminal domain-containing protein</fullName>
    </recommendedName>
</protein>
<evidence type="ECO:0008006" key="8">
    <source>
        <dbReference type="Google" id="ProtNLM"/>
    </source>
</evidence>
<dbReference type="PIRSF" id="PIRSF006232">
    <property type="entry name" value="Pirin"/>
    <property type="match status" value="1"/>
</dbReference>
<feature type="domain" description="Pirin N-terminal" evidence="4">
    <location>
        <begin position="16"/>
        <end position="121"/>
    </location>
</feature>
<organism evidence="6 7">
    <name type="scientific">Acinetobacter apis</name>
    <dbReference type="NCBI Taxonomy" id="1229165"/>
    <lineage>
        <taxon>Bacteria</taxon>
        <taxon>Pseudomonadati</taxon>
        <taxon>Pseudomonadota</taxon>
        <taxon>Gammaproteobacteria</taxon>
        <taxon>Moraxellales</taxon>
        <taxon>Moraxellaceae</taxon>
        <taxon>Acinetobacter</taxon>
    </lineage>
</organism>
<dbReference type="Pfam" id="PF17954">
    <property type="entry name" value="Pirin_C_2"/>
    <property type="match status" value="1"/>
</dbReference>
<dbReference type="PANTHER" id="PTHR43212">
    <property type="entry name" value="QUERCETIN 2,3-DIOXYGENASE"/>
    <property type="match status" value="1"/>
</dbReference>
<reference evidence="7" key="1">
    <citation type="submission" date="2017-06" db="EMBL/GenBank/DDBJ databases">
        <authorList>
            <person name="Varghese N."/>
            <person name="Submissions S."/>
        </authorList>
    </citation>
    <scope>NUCLEOTIDE SEQUENCE [LARGE SCALE GENOMIC DNA]</scope>
    <source>
        <strain evidence="7">ANC 5114</strain>
    </source>
</reference>
<dbReference type="Gene3D" id="2.60.120.10">
    <property type="entry name" value="Jelly Rolls"/>
    <property type="match status" value="2"/>
</dbReference>
<evidence type="ECO:0000256" key="1">
    <source>
        <dbReference type="ARBA" id="ARBA00008416"/>
    </source>
</evidence>
<dbReference type="PANTHER" id="PTHR43212:SF3">
    <property type="entry name" value="QUERCETIN 2,3-DIOXYGENASE"/>
    <property type="match status" value="1"/>
</dbReference>
<accession>A0A217ECV6</accession>
<feature type="binding site" evidence="2">
    <location>
        <position position="62"/>
    </location>
    <ligand>
        <name>Fe cation</name>
        <dbReference type="ChEBI" id="CHEBI:24875"/>
    </ligand>
</feature>
<keyword evidence="2" id="KW-0479">Metal-binding</keyword>
<dbReference type="InterPro" id="IPR041602">
    <property type="entry name" value="Quercetinase_C"/>
</dbReference>
<gene>
    <name evidence="6" type="ORF">SAMN05444584_0257</name>
</gene>
<evidence type="ECO:0000313" key="6">
    <source>
        <dbReference type="EMBL" id="SNQ28338.1"/>
    </source>
</evidence>
<dbReference type="InterPro" id="IPR012093">
    <property type="entry name" value="Pirin"/>
</dbReference>
<sequence>MSNTTYLHRHEDRGHVQANWLNTYHSFSFGQWQDPRFMGVSALRVINEDTVSPHTGFSMHAHDNMEILTCVLSGTLTHKDSMGNHGYIHAGDWQLMSAGSGVRHSEVNDHDTPVHLLQIWLHPNVRNADPTYQQVQLNPKDVPNTWHLIAGEQSSAKMHIRQDAEIKTAYLTKGHELTVKTLHGLNYVHVIQGQITIGETIVKTGDAFVFSDVSQVIASEDTQIIWFDLPAKA</sequence>
<dbReference type="InterPro" id="IPR011051">
    <property type="entry name" value="RmlC_Cupin_sf"/>
</dbReference>
<feature type="domain" description="Quercetin 2,3-dioxygenase C-terminal cupin" evidence="5">
    <location>
        <begin position="152"/>
        <end position="229"/>
    </location>
</feature>
<dbReference type="Proteomes" id="UP000243463">
    <property type="component" value="Unassembled WGS sequence"/>
</dbReference>
<dbReference type="OrthoDB" id="9780903at2"/>
<dbReference type="InterPro" id="IPR014710">
    <property type="entry name" value="RmlC-like_jellyroll"/>
</dbReference>
<keyword evidence="2" id="KW-0408">Iron</keyword>
<dbReference type="GO" id="GO:0046872">
    <property type="term" value="F:metal ion binding"/>
    <property type="evidence" value="ECO:0007669"/>
    <property type="project" value="UniProtKB-KW"/>
</dbReference>
<evidence type="ECO:0000259" key="5">
    <source>
        <dbReference type="Pfam" id="PF17954"/>
    </source>
</evidence>
<proteinExistence type="inferred from homology"/>
<dbReference type="SUPFAM" id="SSF51182">
    <property type="entry name" value="RmlC-like cupins"/>
    <property type="match status" value="1"/>
</dbReference>
<dbReference type="Pfam" id="PF02678">
    <property type="entry name" value="Pirin"/>
    <property type="match status" value="1"/>
</dbReference>
<evidence type="ECO:0000256" key="3">
    <source>
        <dbReference type="RuleBase" id="RU003457"/>
    </source>
</evidence>